<dbReference type="AlphaFoldDB" id="F4H7Y6"/>
<evidence type="ECO:0000256" key="2">
    <source>
        <dbReference type="SAM" id="Phobius"/>
    </source>
</evidence>
<name>F4H7Y6_CELFA</name>
<keyword evidence="2" id="KW-0812">Transmembrane</keyword>
<evidence type="ECO:0000313" key="3">
    <source>
        <dbReference type="EMBL" id="AEE46947.1"/>
    </source>
</evidence>
<feature type="region of interest" description="Disordered" evidence="1">
    <location>
        <begin position="67"/>
        <end position="97"/>
    </location>
</feature>
<organism evidence="3 4">
    <name type="scientific">Cellulomonas fimi (strain ATCC 484 / DSM 20113 / JCM 1341 / CCUG 24087 / LMG 16345 / NBRC 15513 / NCIMB 8980 / NCTC 7547 / NRS-133)</name>
    <dbReference type="NCBI Taxonomy" id="590998"/>
    <lineage>
        <taxon>Bacteria</taxon>
        <taxon>Bacillati</taxon>
        <taxon>Actinomycetota</taxon>
        <taxon>Actinomycetes</taxon>
        <taxon>Micrococcales</taxon>
        <taxon>Cellulomonadaceae</taxon>
        <taxon>Cellulomonas</taxon>
    </lineage>
</organism>
<sequence>MGDVLLTLAPLRDASTFLALMLAGQTFTTTLVLLGATTLAAVALALVARSARAVVVDVASAPAGRRRHALTVRPPVTQSDPDAPGRPRPRAPGLLLG</sequence>
<dbReference type="InterPro" id="IPR045635">
    <property type="entry name" value="DUF6412"/>
</dbReference>
<keyword evidence="4" id="KW-1185">Reference proteome</keyword>
<dbReference type="EMBL" id="CP002666">
    <property type="protein sequence ID" value="AEE46947.1"/>
    <property type="molecule type" value="Genomic_DNA"/>
</dbReference>
<dbReference type="RefSeq" id="WP_013771973.1">
    <property type="nucleotide sequence ID" value="NC_015514.1"/>
</dbReference>
<dbReference type="Proteomes" id="UP000008460">
    <property type="component" value="Chromosome"/>
</dbReference>
<gene>
    <name evidence="3" type="ordered locus">Celf_2823</name>
</gene>
<reference evidence="3 4" key="1">
    <citation type="submission" date="2011-04" db="EMBL/GenBank/DDBJ databases">
        <title>Complete sequence of Cellulomonas fimi ATCC 484.</title>
        <authorList>
            <consortium name="US DOE Joint Genome Institute"/>
            <person name="Lucas S."/>
            <person name="Han J."/>
            <person name="Lapidus A."/>
            <person name="Cheng J.-F."/>
            <person name="Goodwin L."/>
            <person name="Pitluck S."/>
            <person name="Peters L."/>
            <person name="Chertkov O."/>
            <person name="Detter J.C."/>
            <person name="Han C."/>
            <person name="Tapia R."/>
            <person name="Land M."/>
            <person name="Hauser L."/>
            <person name="Kyrpides N."/>
            <person name="Ivanova N."/>
            <person name="Ovchinnikova G."/>
            <person name="Pagani I."/>
            <person name="Mead D."/>
            <person name="Brumm P."/>
            <person name="Woyke T."/>
        </authorList>
    </citation>
    <scope>NUCLEOTIDE SEQUENCE [LARGE SCALE GENOMIC DNA]</scope>
    <source>
        <strain evidence="4">ATCC 484 / DSM 20113 / JCM 1341 / NBRC 15513 / NCIMB 8980 / NCTC 7547</strain>
    </source>
</reference>
<proteinExistence type="predicted"/>
<keyword evidence="2" id="KW-0472">Membrane</keyword>
<keyword evidence="2" id="KW-1133">Transmembrane helix</keyword>
<accession>F4H7Y6</accession>
<evidence type="ECO:0000256" key="1">
    <source>
        <dbReference type="SAM" id="MobiDB-lite"/>
    </source>
</evidence>
<evidence type="ECO:0000313" key="4">
    <source>
        <dbReference type="Proteomes" id="UP000008460"/>
    </source>
</evidence>
<protein>
    <submittedName>
        <fullName evidence="3">Uncharacterized protein</fullName>
    </submittedName>
</protein>
<dbReference type="Pfam" id="PF19950">
    <property type="entry name" value="DUF6412"/>
    <property type="match status" value="1"/>
</dbReference>
<dbReference type="KEGG" id="cfi:Celf_2823"/>
<dbReference type="HOGENOM" id="CLU_2341639_0_0_11"/>
<feature type="transmembrane region" description="Helical" evidence="2">
    <location>
        <begin position="20"/>
        <end position="47"/>
    </location>
</feature>